<dbReference type="CDD" id="cd06577">
    <property type="entry name" value="PASTA_pknB"/>
    <property type="match status" value="1"/>
</dbReference>
<dbReference type="SMART" id="SM00220">
    <property type="entry name" value="S_TKc"/>
    <property type="match status" value="1"/>
</dbReference>
<evidence type="ECO:0000256" key="6">
    <source>
        <dbReference type="ARBA" id="ARBA00022777"/>
    </source>
</evidence>
<dbReference type="PANTHER" id="PTHR43289:SF6">
    <property type="entry name" value="SERINE_THREONINE-PROTEIN KINASE NEKL-3"/>
    <property type="match status" value="1"/>
</dbReference>
<dbReference type="InterPro" id="IPR011009">
    <property type="entry name" value="Kinase-like_dom_sf"/>
</dbReference>
<evidence type="ECO:0000256" key="11">
    <source>
        <dbReference type="SAM" id="Phobius"/>
    </source>
</evidence>
<dbReference type="RefSeq" id="WP_179618867.1">
    <property type="nucleotide sequence ID" value="NZ_JACCBW010000001.1"/>
</dbReference>
<keyword evidence="4" id="KW-0677">Repeat</keyword>
<dbReference type="Gene3D" id="1.10.510.10">
    <property type="entry name" value="Transferase(Phosphotransferase) domain 1"/>
    <property type="match status" value="1"/>
</dbReference>
<feature type="compositionally biased region" description="Pro residues" evidence="10">
    <location>
        <begin position="313"/>
        <end position="331"/>
    </location>
</feature>
<reference evidence="13 14" key="1">
    <citation type="submission" date="2020-07" db="EMBL/GenBank/DDBJ databases">
        <authorList>
            <person name="Partida-Martinez L."/>
            <person name="Huntemann M."/>
            <person name="Clum A."/>
            <person name="Wang J."/>
            <person name="Palaniappan K."/>
            <person name="Ritter S."/>
            <person name="Chen I.-M."/>
            <person name="Stamatis D."/>
            <person name="Reddy T."/>
            <person name="O'Malley R."/>
            <person name="Daum C."/>
            <person name="Shapiro N."/>
            <person name="Ivanova N."/>
            <person name="Kyrpides N."/>
            <person name="Woyke T."/>
        </authorList>
    </citation>
    <scope>NUCLEOTIDE SEQUENCE [LARGE SCALE GENOMIC DNA]</scope>
    <source>
        <strain evidence="13 14">AT2.17</strain>
    </source>
</reference>
<keyword evidence="3 13" id="KW-0808">Transferase</keyword>
<evidence type="ECO:0000256" key="9">
    <source>
        <dbReference type="ARBA" id="ARBA00048679"/>
    </source>
</evidence>
<protein>
    <recommendedName>
        <fullName evidence="1">non-specific serine/threonine protein kinase</fullName>
        <ecNumber evidence="1">2.7.11.1</ecNumber>
    </recommendedName>
</protein>
<name>A0A7Y9H1N2_9ACTN</name>
<evidence type="ECO:0000256" key="1">
    <source>
        <dbReference type="ARBA" id="ARBA00012513"/>
    </source>
</evidence>
<accession>A0A7Y9H1N2</accession>
<comment type="catalytic activity">
    <reaction evidence="8">
        <text>L-threonyl-[protein] + ATP = O-phospho-L-threonyl-[protein] + ADP + H(+)</text>
        <dbReference type="Rhea" id="RHEA:46608"/>
        <dbReference type="Rhea" id="RHEA-COMP:11060"/>
        <dbReference type="Rhea" id="RHEA-COMP:11605"/>
        <dbReference type="ChEBI" id="CHEBI:15378"/>
        <dbReference type="ChEBI" id="CHEBI:30013"/>
        <dbReference type="ChEBI" id="CHEBI:30616"/>
        <dbReference type="ChEBI" id="CHEBI:61977"/>
        <dbReference type="ChEBI" id="CHEBI:456216"/>
        <dbReference type="EC" id="2.7.11.1"/>
    </reaction>
</comment>
<evidence type="ECO:0000256" key="8">
    <source>
        <dbReference type="ARBA" id="ARBA00047899"/>
    </source>
</evidence>
<reference evidence="13 14" key="2">
    <citation type="submission" date="2020-08" db="EMBL/GenBank/DDBJ databases">
        <title>The Agave Microbiome: Exploring the role of microbial communities in plant adaptations to desert environments.</title>
        <authorList>
            <person name="Partida-Martinez L.P."/>
        </authorList>
    </citation>
    <scope>NUCLEOTIDE SEQUENCE [LARGE SCALE GENOMIC DNA]</scope>
    <source>
        <strain evidence="13 14">AT2.17</strain>
    </source>
</reference>
<evidence type="ECO:0000256" key="2">
    <source>
        <dbReference type="ARBA" id="ARBA00022527"/>
    </source>
</evidence>
<dbReference type="EMBL" id="JACCBW010000001">
    <property type="protein sequence ID" value="NYE36319.1"/>
    <property type="molecule type" value="Genomic_DNA"/>
</dbReference>
<organism evidence="13 14">
    <name type="scientific">Nocardioides cavernae</name>
    <dbReference type="NCBI Taxonomy" id="1921566"/>
    <lineage>
        <taxon>Bacteria</taxon>
        <taxon>Bacillati</taxon>
        <taxon>Actinomycetota</taxon>
        <taxon>Actinomycetes</taxon>
        <taxon>Propionibacteriales</taxon>
        <taxon>Nocardioidaceae</taxon>
        <taxon>Nocardioides</taxon>
    </lineage>
</organism>
<proteinExistence type="predicted"/>
<feature type="compositionally biased region" description="Basic and acidic residues" evidence="10">
    <location>
        <begin position="426"/>
        <end position="438"/>
    </location>
</feature>
<feature type="compositionally biased region" description="Polar residues" evidence="10">
    <location>
        <begin position="369"/>
        <end position="385"/>
    </location>
</feature>
<dbReference type="Proteomes" id="UP000549911">
    <property type="component" value="Unassembled WGS sequence"/>
</dbReference>
<evidence type="ECO:0000256" key="4">
    <source>
        <dbReference type="ARBA" id="ARBA00022737"/>
    </source>
</evidence>
<feature type="compositionally biased region" description="Acidic residues" evidence="10">
    <location>
        <begin position="387"/>
        <end position="400"/>
    </location>
</feature>
<feature type="domain" description="Protein kinase" evidence="12">
    <location>
        <begin position="16"/>
        <end position="281"/>
    </location>
</feature>
<evidence type="ECO:0000313" key="13">
    <source>
        <dbReference type="EMBL" id="NYE36319.1"/>
    </source>
</evidence>
<dbReference type="FunFam" id="3.30.200.20:FF:000035">
    <property type="entry name" value="Serine/threonine protein kinase Stk1"/>
    <property type="match status" value="1"/>
</dbReference>
<comment type="catalytic activity">
    <reaction evidence="9">
        <text>L-seryl-[protein] + ATP = O-phospho-L-seryl-[protein] + ADP + H(+)</text>
        <dbReference type="Rhea" id="RHEA:17989"/>
        <dbReference type="Rhea" id="RHEA-COMP:9863"/>
        <dbReference type="Rhea" id="RHEA-COMP:11604"/>
        <dbReference type="ChEBI" id="CHEBI:15378"/>
        <dbReference type="ChEBI" id="CHEBI:29999"/>
        <dbReference type="ChEBI" id="CHEBI:30616"/>
        <dbReference type="ChEBI" id="CHEBI:83421"/>
        <dbReference type="ChEBI" id="CHEBI:456216"/>
        <dbReference type="EC" id="2.7.11.1"/>
    </reaction>
</comment>
<dbReference type="InterPro" id="IPR005543">
    <property type="entry name" value="PASTA_dom"/>
</dbReference>
<dbReference type="EC" id="2.7.11.1" evidence="1"/>
<dbReference type="GO" id="GO:0045717">
    <property type="term" value="P:negative regulation of fatty acid biosynthetic process"/>
    <property type="evidence" value="ECO:0007669"/>
    <property type="project" value="UniProtKB-ARBA"/>
</dbReference>
<keyword evidence="14" id="KW-1185">Reference proteome</keyword>
<keyword evidence="11" id="KW-0812">Transmembrane</keyword>
<evidence type="ECO:0000256" key="7">
    <source>
        <dbReference type="ARBA" id="ARBA00022840"/>
    </source>
</evidence>
<dbReference type="CDD" id="cd14014">
    <property type="entry name" value="STKc_PknB_like"/>
    <property type="match status" value="1"/>
</dbReference>
<dbReference type="SUPFAM" id="SSF56112">
    <property type="entry name" value="Protein kinase-like (PK-like)"/>
    <property type="match status" value="1"/>
</dbReference>
<feature type="compositionally biased region" description="Basic and acidic residues" evidence="10">
    <location>
        <begin position="511"/>
        <end position="520"/>
    </location>
</feature>
<dbReference type="Pfam" id="PF00069">
    <property type="entry name" value="Pkinase"/>
    <property type="match status" value="1"/>
</dbReference>
<evidence type="ECO:0000313" key="14">
    <source>
        <dbReference type="Proteomes" id="UP000549911"/>
    </source>
</evidence>
<dbReference type="InterPro" id="IPR000719">
    <property type="entry name" value="Prot_kinase_dom"/>
</dbReference>
<keyword evidence="11" id="KW-1133">Transmembrane helix</keyword>
<gene>
    <name evidence="13" type="ORF">F4692_001423</name>
</gene>
<keyword evidence="5" id="KW-0547">Nucleotide-binding</keyword>
<dbReference type="Gene3D" id="3.30.200.20">
    <property type="entry name" value="Phosphorylase Kinase, domain 1"/>
    <property type="match status" value="1"/>
</dbReference>
<dbReference type="PROSITE" id="PS00108">
    <property type="entry name" value="PROTEIN_KINASE_ST"/>
    <property type="match status" value="1"/>
</dbReference>
<evidence type="ECO:0000259" key="12">
    <source>
        <dbReference type="PROSITE" id="PS50011"/>
    </source>
</evidence>
<comment type="caution">
    <text evidence="13">The sequence shown here is derived from an EMBL/GenBank/DDBJ whole genome shotgun (WGS) entry which is preliminary data.</text>
</comment>
<dbReference type="GO" id="GO:0004674">
    <property type="term" value="F:protein serine/threonine kinase activity"/>
    <property type="evidence" value="ECO:0007669"/>
    <property type="project" value="UniProtKB-KW"/>
</dbReference>
<evidence type="ECO:0000256" key="5">
    <source>
        <dbReference type="ARBA" id="ARBA00022741"/>
    </source>
</evidence>
<dbReference type="PANTHER" id="PTHR43289">
    <property type="entry name" value="MITOGEN-ACTIVATED PROTEIN KINASE KINASE KINASE 20-RELATED"/>
    <property type="match status" value="1"/>
</dbReference>
<dbReference type="PROSITE" id="PS50011">
    <property type="entry name" value="PROTEIN_KINASE_DOM"/>
    <property type="match status" value="1"/>
</dbReference>
<dbReference type="FunFam" id="1.10.510.10:FF:000021">
    <property type="entry name" value="Serine/threonine protein kinase"/>
    <property type="match status" value="1"/>
</dbReference>
<feature type="region of interest" description="Disordered" evidence="10">
    <location>
        <begin position="365"/>
        <end position="520"/>
    </location>
</feature>
<keyword evidence="2" id="KW-0723">Serine/threonine-protein kinase</keyword>
<evidence type="ECO:0000256" key="3">
    <source>
        <dbReference type="ARBA" id="ARBA00022679"/>
    </source>
</evidence>
<keyword evidence="6 13" id="KW-0418">Kinase</keyword>
<feature type="region of interest" description="Disordered" evidence="10">
    <location>
        <begin position="304"/>
        <end position="337"/>
    </location>
</feature>
<dbReference type="InterPro" id="IPR008271">
    <property type="entry name" value="Ser/Thr_kinase_AS"/>
</dbReference>
<keyword evidence="11" id="KW-0472">Membrane</keyword>
<dbReference type="AlphaFoldDB" id="A0A7Y9H1N2"/>
<sequence>MTALVPGGAVDGAHRYVLESRIATGGMGEVWAARDSVLDRPVAVKVLKTEYADDARFRTRFATEARHAASLHHGGIAAVFDFGEASLDDGSGTPRPYLVMELVEGQPLSALLRPDAPLDPAVAAELLAQAGDALGVAHDAGIVHRDVKPANLLVTPDRQVKVTDFGIARAAEAMALTETGQVLGTPAYISPEQAEGRTATAASDVYSLGVVAFECLAGRKPFVADTPVATAIAHLRNPVPELPASVPTDLAAVVRRALAKAPEERFRDGRAFARALREPSRAAAAGADAATAVTPAAAPAASASTTQVMPAATPAPTPAPTPTPVPTPTAAPPARRRSVPWPTIIGLVAVAAAVLLAVWLGTRDGDDQPTGSTGEPSASSPTGSAETPDETPDETQETPEETAGPPETPEKPEPTTVEVDPAAYVGRDHKDVEKELRDLGLQPEPLELENPGDQPEGIVDSVEPSGSLQEGDAVTVGFWAKVPPGQDPEGPGGSGSDSSGPGNSGSGGPGPKDEKGGSKR</sequence>
<evidence type="ECO:0000256" key="10">
    <source>
        <dbReference type="SAM" id="MobiDB-lite"/>
    </source>
</evidence>
<keyword evidence="7" id="KW-0067">ATP-binding</keyword>
<dbReference type="GO" id="GO:0005524">
    <property type="term" value="F:ATP binding"/>
    <property type="evidence" value="ECO:0007669"/>
    <property type="project" value="UniProtKB-KW"/>
</dbReference>
<feature type="transmembrane region" description="Helical" evidence="11">
    <location>
        <begin position="339"/>
        <end position="360"/>
    </location>
</feature>